<dbReference type="Gene3D" id="1.20.1250.20">
    <property type="entry name" value="MFS general substrate transporter like domains"/>
    <property type="match status" value="1"/>
</dbReference>
<keyword evidence="4 6" id="KW-0472">Membrane</keyword>
<feature type="transmembrane region" description="Helical" evidence="6">
    <location>
        <begin position="92"/>
        <end position="111"/>
    </location>
</feature>
<dbReference type="Proteomes" id="UP000555552">
    <property type="component" value="Unassembled WGS sequence"/>
</dbReference>
<dbReference type="InterPro" id="IPR011701">
    <property type="entry name" value="MFS"/>
</dbReference>
<evidence type="ECO:0000259" key="7">
    <source>
        <dbReference type="PROSITE" id="PS50850"/>
    </source>
</evidence>
<keyword evidence="3 6" id="KW-1133">Transmembrane helix</keyword>
<organism evidence="8 9">
    <name type="scientific">Pseudokineococcus marinus</name>
    <dbReference type="NCBI Taxonomy" id="351215"/>
    <lineage>
        <taxon>Bacteria</taxon>
        <taxon>Bacillati</taxon>
        <taxon>Actinomycetota</taxon>
        <taxon>Actinomycetes</taxon>
        <taxon>Kineosporiales</taxon>
        <taxon>Kineosporiaceae</taxon>
        <taxon>Pseudokineococcus</taxon>
    </lineage>
</organism>
<feature type="transmembrane region" description="Helical" evidence="6">
    <location>
        <begin position="57"/>
        <end position="80"/>
    </location>
</feature>
<evidence type="ECO:0000256" key="5">
    <source>
        <dbReference type="SAM" id="MobiDB-lite"/>
    </source>
</evidence>
<feature type="transmembrane region" description="Helical" evidence="6">
    <location>
        <begin position="262"/>
        <end position="283"/>
    </location>
</feature>
<dbReference type="GO" id="GO:0022857">
    <property type="term" value="F:transmembrane transporter activity"/>
    <property type="evidence" value="ECO:0007669"/>
    <property type="project" value="InterPro"/>
</dbReference>
<reference evidence="8 9" key="1">
    <citation type="submission" date="2020-05" db="EMBL/GenBank/DDBJ databases">
        <title>MicrobeNet Type strains.</title>
        <authorList>
            <person name="Nicholson A.C."/>
        </authorList>
    </citation>
    <scope>NUCLEOTIDE SEQUENCE [LARGE SCALE GENOMIC DNA]</scope>
    <source>
        <strain evidence="8 9">JCM 14547</strain>
    </source>
</reference>
<name>A0A849BL84_9ACTN</name>
<evidence type="ECO:0000256" key="4">
    <source>
        <dbReference type="ARBA" id="ARBA00023136"/>
    </source>
</evidence>
<evidence type="ECO:0000256" key="1">
    <source>
        <dbReference type="ARBA" id="ARBA00004651"/>
    </source>
</evidence>
<feature type="transmembrane region" description="Helical" evidence="6">
    <location>
        <begin position="185"/>
        <end position="202"/>
    </location>
</feature>
<feature type="transmembrane region" description="Helical" evidence="6">
    <location>
        <begin position="349"/>
        <end position="372"/>
    </location>
</feature>
<protein>
    <submittedName>
        <fullName evidence="8">MFS transporter</fullName>
    </submittedName>
</protein>
<feature type="transmembrane region" description="Helical" evidence="6">
    <location>
        <begin position="159"/>
        <end position="179"/>
    </location>
</feature>
<feature type="transmembrane region" description="Helical" evidence="6">
    <location>
        <begin position="28"/>
        <end position="51"/>
    </location>
</feature>
<evidence type="ECO:0000256" key="6">
    <source>
        <dbReference type="SAM" id="Phobius"/>
    </source>
</evidence>
<feature type="transmembrane region" description="Helical" evidence="6">
    <location>
        <begin position="315"/>
        <end position="337"/>
    </location>
</feature>
<dbReference type="Pfam" id="PF07690">
    <property type="entry name" value="MFS_1"/>
    <property type="match status" value="1"/>
</dbReference>
<dbReference type="GO" id="GO:0005886">
    <property type="term" value="C:plasma membrane"/>
    <property type="evidence" value="ECO:0007669"/>
    <property type="project" value="UniProtKB-SubCell"/>
</dbReference>
<evidence type="ECO:0000256" key="2">
    <source>
        <dbReference type="ARBA" id="ARBA00022692"/>
    </source>
</evidence>
<dbReference type="PROSITE" id="PS50850">
    <property type="entry name" value="MFS"/>
    <property type="match status" value="1"/>
</dbReference>
<keyword evidence="2 6" id="KW-0812">Transmembrane</keyword>
<feature type="transmembrane region" description="Helical" evidence="6">
    <location>
        <begin position="378"/>
        <end position="395"/>
    </location>
</feature>
<gene>
    <name evidence="8" type="ORF">HLB09_00375</name>
</gene>
<feature type="transmembrane region" description="Helical" evidence="6">
    <location>
        <begin position="290"/>
        <end position="309"/>
    </location>
</feature>
<dbReference type="SUPFAM" id="SSF103473">
    <property type="entry name" value="MFS general substrate transporter"/>
    <property type="match status" value="1"/>
</dbReference>
<dbReference type="EMBL" id="JABEMA010000002">
    <property type="protein sequence ID" value="NNH21562.1"/>
    <property type="molecule type" value="Genomic_DNA"/>
</dbReference>
<evidence type="ECO:0000256" key="3">
    <source>
        <dbReference type="ARBA" id="ARBA00022989"/>
    </source>
</evidence>
<dbReference type="InterPro" id="IPR020846">
    <property type="entry name" value="MFS_dom"/>
</dbReference>
<dbReference type="RefSeq" id="WP_171201426.1">
    <property type="nucleotide sequence ID" value="NZ_BAAANP010000002.1"/>
</dbReference>
<feature type="region of interest" description="Disordered" evidence="5">
    <location>
        <begin position="1"/>
        <end position="23"/>
    </location>
</feature>
<accession>A0A849BL84</accession>
<evidence type="ECO:0000313" key="9">
    <source>
        <dbReference type="Proteomes" id="UP000555552"/>
    </source>
</evidence>
<evidence type="ECO:0000313" key="8">
    <source>
        <dbReference type="EMBL" id="NNH21562.1"/>
    </source>
</evidence>
<keyword evidence="9" id="KW-1185">Reference proteome</keyword>
<comment type="subcellular location">
    <subcellularLocation>
        <location evidence="1">Cell membrane</location>
        <topology evidence="1">Multi-pass membrane protein</topology>
    </subcellularLocation>
</comment>
<comment type="caution">
    <text evidence="8">The sequence shown here is derived from an EMBL/GenBank/DDBJ whole genome shotgun (WGS) entry which is preliminary data.</text>
</comment>
<feature type="domain" description="Major facilitator superfamily (MFS) profile" evidence="7">
    <location>
        <begin position="25"/>
        <end position="414"/>
    </location>
</feature>
<feature type="compositionally biased region" description="Low complexity" evidence="5">
    <location>
        <begin position="1"/>
        <end position="17"/>
    </location>
</feature>
<proteinExistence type="predicted"/>
<sequence>MTSGPTLATGPAADAAPDAPPARRGRPAVVVTLVVAATGLSTAPTPLFPLYAARDGLAAGATAAVFAVFAGGVLAGLGAAPALVGRLGQRRVLLAAAAVEVVAAAVLALAPGVVGLAVGRVVCGVGVGALVATAPVVVRSLTEGAPARVRQRWASVTGAMAMAGLGLGPLLAGVLAALAPLPLHLPYAVVGAVVLVLLVPLARTPETSAPVLDGADPRGRPTASSGAPAPARLRAFCAFAVTGFFGALAAETFALVGAPGGVAVTGAGIAAVFLAGAAAPLVLGARSTRAGAGAHVALLAGLAAAGAALLAGLPWLLLLSGPVAGAGSGVLIARVLAEATERAGVTGARAVLTAAYCGLALPVLGLGALLLVVPLDVAVVPFTLLVAVLLLLAGSPAGGRRAAGRGGPGDHPAS</sequence>
<feature type="transmembrane region" description="Helical" evidence="6">
    <location>
        <begin position="235"/>
        <end position="256"/>
    </location>
</feature>
<feature type="transmembrane region" description="Helical" evidence="6">
    <location>
        <begin position="117"/>
        <end position="138"/>
    </location>
</feature>
<dbReference type="AlphaFoldDB" id="A0A849BL84"/>
<dbReference type="InterPro" id="IPR036259">
    <property type="entry name" value="MFS_trans_sf"/>
</dbReference>